<sequence length="261" mass="28432">MVNYKGKTALVTGASGGIGKAYAKELASRGSHVILVARSDEKLNALADELAFKHKVDTYVIPMDLSEAGSVAELAERIKKLGLDVDILINNAGFGTHGRFETISIDREQEMIRLNISTLVGLTHQFLPYMQQQREGIIVNLASVASFQPLAYMATYAATKAFVLSFSEALYAENRHLGVRVLALCPGTTKTSFFDVMGTTDMPGGIKGTPESVVKTGFKGIEKNRSYIVDGANNYWVAQASRFMTRKAMAIIGERVTRPSE</sequence>
<evidence type="ECO:0000256" key="2">
    <source>
        <dbReference type="ARBA" id="ARBA00023002"/>
    </source>
</evidence>
<dbReference type="PANTHER" id="PTHR42901">
    <property type="entry name" value="ALCOHOL DEHYDROGENASE"/>
    <property type="match status" value="1"/>
</dbReference>
<accession>A0A558AVE8</accession>
<dbReference type="PRINTS" id="PR00081">
    <property type="entry name" value="GDHRDH"/>
</dbReference>
<dbReference type="EMBL" id="VMSJ01000002">
    <property type="protein sequence ID" value="TVT28238.1"/>
    <property type="molecule type" value="Genomic_DNA"/>
</dbReference>
<dbReference type="InterPro" id="IPR002347">
    <property type="entry name" value="SDR_fam"/>
</dbReference>
<gene>
    <name evidence="4" type="ORF">FO441_07435</name>
</gene>
<dbReference type="Gene3D" id="3.40.50.720">
    <property type="entry name" value="NAD(P)-binding Rossmann-like Domain"/>
    <property type="match status" value="1"/>
</dbReference>
<dbReference type="RefSeq" id="WP_145288043.1">
    <property type="nucleotide sequence ID" value="NZ_VMSJ01000002.1"/>
</dbReference>
<evidence type="ECO:0000256" key="1">
    <source>
        <dbReference type="ARBA" id="ARBA00006484"/>
    </source>
</evidence>
<dbReference type="Proteomes" id="UP000315103">
    <property type="component" value="Unassembled WGS sequence"/>
</dbReference>
<evidence type="ECO:0000256" key="3">
    <source>
        <dbReference type="RuleBase" id="RU000363"/>
    </source>
</evidence>
<keyword evidence="2" id="KW-0560">Oxidoreductase</keyword>
<dbReference type="Pfam" id="PF00106">
    <property type="entry name" value="adh_short"/>
    <property type="match status" value="1"/>
</dbReference>
<protein>
    <submittedName>
        <fullName evidence="4">SDR family oxidoreductase</fullName>
    </submittedName>
</protein>
<evidence type="ECO:0000313" key="5">
    <source>
        <dbReference type="Proteomes" id="UP000315103"/>
    </source>
</evidence>
<dbReference type="PRINTS" id="PR00080">
    <property type="entry name" value="SDRFAMILY"/>
</dbReference>
<dbReference type="AlphaFoldDB" id="A0A558AVE8"/>
<organism evidence="4 5">
    <name type="scientific">Salinicoccus cyprini</name>
    <dbReference type="NCBI Taxonomy" id="2493691"/>
    <lineage>
        <taxon>Bacteria</taxon>
        <taxon>Bacillati</taxon>
        <taxon>Bacillota</taxon>
        <taxon>Bacilli</taxon>
        <taxon>Bacillales</taxon>
        <taxon>Staphylococcaceae</taxon>
        <taxon>Salinicoccus</taxon>
    </lineage>
</organism>
<dbReference type="SUPFAM" id="SSF51735">
    <property type="entry name" value="NAD(P)-binding Rossmann-fold domains"/>
    <property type="match status" value="1"/>
</dbReference>
<dbReference type="OrthoDB" id="9775296at2"/>
<dbReference type="InterPro" id="IPR036291">
    <property type="entry name" value="NAD(P)-bd_dom_sf"/>
</dbReference>
<dbReference type="PIRSF" id="PIRSF000126">
    <property type="entry name" value="11-beta-HSD1"/>
    <property type="match status" value="1"/>
</dbReference>
<comment type="similarity">
    <text evidence="1 3">Belongs to the short-chain dehydrogenases/reductases (SDR) family.</text>
</comment>
<dbReference type="GO" id="GO:0016491">
    <property type="term" value="F:oxidoreductase activity"/>
    <property type="evidence" value="ECO:0007669"/>
    <property type="project" value="UniProtKB-KW"/>
</dbReference>
<proteinExistence type="inferred from homology"/>
<comment type="caution">
    <text evidence="4">The sequence shown here is derived from an EMBL/GenBank/DDBJ whole genome shotgun (WGS) entry which is preliminary data.</text>
</comment>
<dbReference type="PANTHER" id="PTHR42901:SF1">
    <property type="entry name" value="ALCOHOL DEHYDROGENASE"/>
    <property type="match status" value="1"/>
</dbReference>
<name>A0A558AVE8_9STAP</name>
<evidence type="ECO:0000313" key="4">
    <source>
        <dbReference type="EMBL" id="TVT28238.1"/>
    </source>
</evidence>
<reference evidence="4 5" key="1">
    <citation type="submission" date="2019-07" db="EMBL/GenBank/DDBJ databases">
        <title>Salinicoccus cyprini sp. nov., isolated from gastro-intestinal tract of mirror carp, Cyprinus carpio var. specularis, collected from Gobind Sagar Reservoir, Himachal Pradesh, India.</title>
        <authorList>
            <person name="Talwar C."/>
            <person name="Singh A.K."/>
            <person name="Lal R."/>
            <person name="Negi R.K."/>
        </authorList>
    </citation>
    <scope>NUCLEOTIDE SEQUENCE [LARGE SCALE GENOMIC DNA]</scope>
    <source>
        <strain evidence="4 5">CT19</strain>
    </source>
</reference>
<keyword evidence="5" id="KW-1185">Reference proteome</keyword>